<evidence type="ECO:0000256" key="1">
    <source>
        <dbReference type="SAM" id="Coils"/>
    </source>
</evidence>
<gene>
    <name evidence="3" type="ORF">C8A00DRAFT_19691</name>
</gene>
<evidence type="ECO:0000313" key="3">
    <source>
        <dbReference type="EMBL" id="KAK4148489.1"/>
    </source>
</evidence>
<dbReference type="EMBL" id="MU857360">
    <property type="protein sequence ID" value="KAK4148489.1"/>
    <property type="molecule type" value="Genomic_DNA"/>
</dbReference>
<proteinExistence type="predicted"/>
<feature type="region of interest" description="Disordered" evidence="2">
    <location>
        <begin position="55"/>
        <end position="75"/>
    </location>
</feature>
<dbReference type="AlphaFoldDB" id="A0AAN6VCE5"/>
<sequence length="227" mass="26077">MVRDGLTNITKVEFLSVIQGVRRKAFKESTIIAAFKKTGIWPFNPQVVLQVVRDRQARRTPSPPPMPDSSPFSTPLTLRQINRVAERLEDIMERQDNIDLGFADDLQRFIRGSLITATELVQVKRDLQRTKMAEAVALARRHQKNRPLQSGGVLTAAQARRIVKQRDEDEVAKARRVVEQAETRERNALKRWFAAATKEGRKWRMTGKLSPMEVIESGKEKRLLRRV</sequence>
<evidence type="ECO:0000256" key="2">
    <source>
        <dbReference type="SAM" id="MobiDB-lite"/>
    </source>
</evidence>
<feature type="coiled-coil region" evidence="1">
    <location>
        <begin position="164"/>
        <end position="191"/>
    </location>
</feature>
<organism evidence="3 4">
    <name type="scientific">Chaetomidium leptoderma</name>
    <dbReference type="NCBI Taxonomy" id="669021"/>
    <lineage>
        <taxon>Eukaryota</taxon>
        <taxon>Fungi</taxon>
        <taxon>Dikarya</taxon>
        <taxon>Ascomycota</taxon>
        <taxon>Pezizomycotina</taxon>
        <taxon>Sordariomycetes</taxon>
        <taxon>Sordariomycetidae</taxon>
        <taxon>Sordariales</taxon>
        <taxon>Chaetomiaceae</taxon>
        <taxon>Chaetomidium</taxon>
    </lineage>
</organism>
<comment type="caution">
    <text evidence="3">The sequence shown here is derived from an EMBL/GenBank/DDBJ whole genome shotgun (WGS) entry which is preliminary data.</text>
</comment>
<keyword evidence="4" id="KW-1185">Reference proteome</keyword>
<protein>
    <submittedName>
        <fullName evidence="3">Uncharacterized protein</fullName>
    </submittedName>
</protein>
<accession>A0AAN6VCE5</accession>
<evidence type="ECO:0000313" key="4">
    <source>
        <dbReference type="Proteomes" id="UP001302745"/>
    </source>
</evidence>
<reference evidence="3" key="1">
    <citation type="journal article" date="2023" name="Mol. Phylogenet. Evol.">
        <title>Genome-scale phylogeny and comparative genomics of the fungal order Sordariales.</title>
        <authorList>
            <person name="Hensen N."/>
            <person name="Bonometti L."/>
            <person name="Westerberg I."/>
            <person name="Brannstrom I.O."/>
            <person name="Guillou S."/>
            <person name="Cros-Aarteil S."/>
            <person name="Calhoun S."/>
            <person name="Haridas S."/>
            <person name="Kuo A."/>
            <person name="Mondo S."/>
            <person name="Pangilinan J."/>
            <person name="Riley R."/>
            <person name="LaButti K."/>
            <person name="Andreopoulos B."/>
            <person name="Lipzen A."/>
            <person name="Chen C."/>
            <person name="Yan M."/>
            <person name="Daum C."/>
            <person name="Ng V."/>
            <person name="Clum A."/>
            <person name="Steindorff A."/>
            <person name="Ohm R.A."/>
            <person name="Martin F."/>
            <person name="Silar P."/>
            <person name="Natvig D.O."/>
            <person name="Lalanne C."/>
            <person name="Gautier V."/>
            <person name="Ament-Velasquez S.L."/>
            <person name="Kruys A."/>
            <person name="Hutchinson M.I."/>
            <person name="Powell A.J."/>
            <person name="Barry K."/>
            <person name="Miller A.N."/>
            <person name="Grigoriev I.V."/>
            <person name="Debuchy R."/>
            <person name="Gladieux P."/>
            <person name="Hiltunen Thoren M."/>
            <person name="Johannesson H."/>
        </authorList>
    </citation>
    <scope>NUCLEOTIDE SEQUENCE</scope>
    <source>
        <strain evidence="3">CBS 538.74</strain>
    </source>
</reference>
<dbReference type="Proteomes" id="UP001302745">
    <property type="component" value="Unassembled WGS sequence"/>
</dbReference>
<name>A0AAN6VCE5_9PEZI</name>
<reference evidence="3" key="2">
    <citation type="submission" date="2023-05" db="EMBL/GenBank/DDBJ databases">
        <authorList>
            <consortium name="Lawrence Berkeley National Laboratory"/>
            <person name="Steindorff A."/>
            <person name="Hensen N."/>
            <person name="Bonometti L."/>
            <person name="Westerberg I."/>
            <person name="Brannstrom I.O."/>
            <person name="Guillou S."/>
            <person name="Cros-Aarteil S."/>
            <person name="Calhoun S."/>
            <person name="Haridas S."/>
            <person name="Kuo A."/>
            <person name="Mondo S."/>
            <person name="Pangilinan J."/>
            <person name="Riley R."/>
            <person name="Labutti K."/>
            <person name="Andreopoulos B."/>
            <person name="Lipzen A."/>
            <person name="Chen C."/>
            <person name="Yanf M."/>
            <person name="Daum C."/>
            <person name="Ng V."/>
            <person name="Clum A."/>
            <person name="Ohm R."/>
            <person name="Martin F."/>
            <person name="Silar P."/>
            <person name="Natvig D."/>
            <person name="Lalanne C."/>
            <person name="Gautier V."/>
            <person name="Ament-Velasquez S.L."/>
            <person name="Kruys A."/>
            <person name="Hutchinson M.I."/>
            <person name="Powell A.J."/>
            <person name="Barry K."/>
            <person name="Miller A.N."/>
            <person name="Grigoriev I.V."/>
            <person name="Debuchy R."/>
            <person name="Gladieux P."/>
            <person name="Thoren M.H."/>
            <person name="Johannesson H."/>
        </authorList>
    </citation>
    <scope>NUCLEOTIDE SEQUENCE</scope>
    <source>
        <strain evidence="3">CBS 538.74</strain>
    </source>
</reference>
<keyword evidence="1" id="KW-0175">Coiled coil</keyword>